<dbReference type="AlphaFoldDB" id="A0AAQ3S0W9"/>
<gene>
    <name evidence="2" type="ORF">V8G54_012740</name>
</gene>
<dbReference type="EMBL" id="CP144697">
    <property type="protein sequence ID" value="WVZ15174.1"/>
    <property type="molecule type" value="Genomic_DNA"/>
</dbReference>
<protein>
    <submittedName>
        <fullName evidence="2">Uncharacterized protein</fullName>
    </submittedName>
</protein>
<evidence type="ECO:0000313" key="2">
    <source>
        <dbReference type="EMBL" id="WVZ15174.1"/>
    </source>
</evidence>
<feature type="region of interest" description="Disordered" evidence="1">
    <location>
        <begin position="74"/>
        <end position="109"/>
    </location>
</feature>
<sequence>MSKQDKGQCKGGRVSNVGGVMKGTLQNQDERTQGEIELINGRERNWAATIFVLAQNFAFIAQITPVNADLVMRKLGPMASPPPSPIVSSPWKPARPPPNSQPHHPPSMP</sequence>
<proteinExistence type="predicted"/>
<feature type="region of interest" description="Disordered" evidence="1">
    <location>
        <begin position="1"/>
        <end position="29"/>
    </location>
</feature>
<dbReference type="Proteomes" id="UP001374535">
    <property type="component" value="Chromosome 4"/>
</dbReference>
<evidence type="ECO:0000256" key="1">
    <source>
        <dbReference type="SAM" id="MobiDB-lite"/>
    </source>
</evidence>
<organism evidence="2 3">
    <name type="scientific">Vigna mungo</name>
    <name type="common">Black gram</name>
    <name type="synonym">Phaseolus mungo</name>
    <dbReference type="NCBI Taxonomy" id="3915"/>
    <lineage>
        <taxon>Eukaryota</taxon>
        <taxon>Viridiplantae</taxon>
        <taxon>Streptophyta</taxon>
        <taxon>Embryophyta</taxon>
        <taxon>Tracheophyta</taxon>
        <taxon>Spermatophyta</taxon>
        <taxon>Magnoliopsida</taxon>
        <taxon>eudicotyledons</taxon>
        <taxon>Gunneridae</taxon>
        <taxon>Pentapetalae</taxon>
        <taxon>rosids</taxon>
        <taxon>fabids</taxon>
        <taxon>Fabales</taxon>
        <taxon>Fabaceae</taxon>
        <taxon>Papilionoideae</taxon>
        <taxon>50 kb inversion clade</taxon>
        <taxon>NPAAA clade</taxon>
        <taxon>indigoferoid/millettioid clade</taxon>
        <taxon>Phaseoleae</taxon>
        <taxon>Vigna</taxon>
    </lineage>
</organism>
<feature type="compositionally biased region" description="Pro residues" evidence="1">
    <location>
        <begin position="93"/>
        <end position="109"/>
    </location>
</feature>
<accession>A0AAQ3S0W9</accession>
<name>A0AAQ3S0W9_VIGMU</name>
<evidence type="ECO:0000313" key="3">
    <source>
        <dbReference type="Proteomes" id="UP001374535"/>
    </source>
</evidence>
<keyword evidence="3" id="KW-1185">Reference proteome</keyword>
<reference evidence="2 3" key="1">
    <citation type="journal article" date="2023" name="Life. Sci Alliance">
        <title>Evolutionary insights into 3D genome organization and epigenetic landscape of Vigna mungo.</title>
        <authorList>
            <person name="Junaid A."/>
            <person name="Singh B."/>
            <person name="Bhatia S."/>
        </authorList>
    </citation>
    <scope>NUCLEOTIDE SEQUENCE [LARGE SCALE GENOMIC DNA]</scope>
    <source>
        <strain evidence="2">Urdbean</strain>
    </source>
</reference>